<reference evidence="1 2" key="1">
    <citation type="submission" date="2014-01" db="EMBL/GenBank/DDBJ databases">
        <title>Sulfitobacter sp. H3 (MCCC 1A00686) Genome Sequencing.</title>
        <authorList>
            <person name="Lai Q."/>
            <person name="Hong Z."/>
        </authorList>
    </citation>
    <scope>NUCLEOTIDE SEQUENCE [LARGE SCALE GENOMIC DNA]</scope>
    <source>
        <strain evidence="1 2">H3</strain>
    </source>
</reference>
<organism evidence="1 2">
    <name type="scientific">Pseudosulfitobacter pseudonitzschiae</name>
    <dbReference type="NCBI Taxonomy" id="1402135"/>
    <lineage>
        <taxon>Bacteria</taxon>
        <taxon>Pseudomonadati</taxon>
        <taxon>Pseudomonadota</taxon>
        <taxon>Alphaproteobacteria</taxon>
        <taxon>Rhodobacterales</taxon>
        <taxon>Roseobacteraceae</taxon>
        <taxon>Pseudosulfitobacter</taxon>
    </lineage>
</organism>
<sequence>MFIRTVNLEFQKLAFSLIEPGSKIAHFLDREDKSSKSKNRAVVVLRIIAANVRADVAKLVQIGNVRQNILQKHENPRLRAGLGMRAIHDCASRT</sequence>
<keyword evidence="2" id="KW-1185">Reference proteome</keyword>
<accession>A0A073IYJ7</accession>
<protein>
    <submittedName>
        <fullName evidence="1">Uncharacterized protein</fullName>
    </submittedName>
</protein>
<gene>
    <name evidence="1" type="ORF">SUH3_05680</name>
</gene>
<name>A0A073IYJ7_9RHOB</name>
<evidence type="ECO:0000313" key="2">
    <source>
        <dbReference type="Proteomes" id="UP000027746"/>
    </source>
</evidence>
<evidence type="ECO:0000313" key="1">
    <source>
        <dbReference type="EMBL" id="KEJ94700.1"/>
    </source>
</evidence>
<dbReference type="AlphaFoldDB" id="A0A073IYJ7"/>
<dbReference type="Proteomes" id="UP000027746">
    <property type="component" value="Unassembled WGS sequence"/>
</dbReference>
<proteinExistence type="predicted"/>
<dbReference type="EMBL" id="JAMD01000011">
    <property type="protein sequence ID" value="KEJ94700.1"/>
    <property type="molecule type" value="Genomic_DNA"/>
</dbReference>
<comment type="caution">
    <text evidence="1">The sequence shown here is derived from an EMBL/GenBank/DDBJ whole genome shotgun (WGS) entry which is preliminary data.</text>
</comment>